<dbReference type="OrthoDB" id="3799274at2759"/>
<feature type="region of interest" description="Disordered" evidence="1">
    <location>
        <begin position="198"/>
        <end position="227"/>
    </location>
</feature>
<evidence type="ECO:0000256" key="1">
    <source>
        <dbReference type="SAM" id="MobiDB-lite"/>
    </source>
</evidence>
<organism evidence="2 3">
    <name type="scientific">Ophiobolus disseminans</name>
    <dbReference type="NCBI Taxonomy" id="1469910"/>
    <lineage>
        <taxon>Eukaryota</taxon>
        <taxon>Fungi</taxon>
        <taxon>Dikarya</taxon>
        <taxon>Ascomycota</taxon>
        <taxon>Pezizomycotina</taxon>
        <taxon>Dothideomycetes</taxon>
        <taxon>Pleosporomycetidae</taxon>
        <taxon>Pleosporales</taxon>
        <taxon>Pleosporineae</taxon>
        <taxon>Phaeosphaeriaceae</taxon>
        <taxon>Ophiobolus</taxon>
    </lineage>
</organism>
<dbReference type="Proteomes" id="UP000799424">
    <property type="component" value="Unassembled WGS sequence"/>
</dbReference>
<sequence length="343" mass="37341">MPSLTNKKQTVALSWDAFPEPPPEAKNWKPDPDFIAKPGVLKDPRFNKDPQAVQKKAAMKREMRLLGYEGDFIGDSFSSSSSVSVESTAQTAAHPALSKWPAQVIRSSYPTALASAKAETPTPSRGMSSARMAPFVPARAQITSTTKGTMENFPVMPVENKQVRPLTVANDQPAHIAKTNTPAWAGPLEKLLAEGMAHERTPSAKPASTSTQSNERKSTNSQRESLDLDAQFRAASEASRRISDTTTSNITVNEEVMSNGTALSQKSAQKGAEQEAHVQAKTLLASDDSAKLSAEYQRSMDIALIKYMEAELDISSPGTKSELRSLNDQVFTKYFDRVQTAHK</sequence>
<feature type="compositionally biased region" description="Polar residues" evidence="1">
    <location>
        <begin position="1"/>
        <end position="12"/>
    </location>
</feature>
<feature type="region of interest" description="Disordered" evidence="1">
    <location>
        <begin position="1"/>
        <end position="31"/>
    </location>
</feature>
<feature type="compositionally biased region" description="Polar residues" evidence="1">
    <location>
        <begin position="206"/>
        <end position="223"/>
    </location>
</feature>
<proteinExistence type="predicted"/>
<keyword evidence="3" id="KW-1185">Reference proteome</keyword>
<evidence type="ECO:0000313" key="3">
    <source>
        <dbReference type="Proteomes" id="UP000799424"/>
    </source>
</evidence>
<gene>
    <name evidence="2" type="ORF">CC86DRAFT_69542</name>
</gene>
<accession>A0A6A6ZRY7</accession>
<reference evidence="2" key="1">
    <citation type="journal article" date="2020" name="Stud. Mycol.">
        <title>101 Dothideomycetes genomes: a test case for predicting lifestyles and emergence of pathogens.</title>
        <authorList>
            <person name="Haridas S."/>
            <person name="Albert R."/>
            <person name="Binder M."/>
            <person name="Bloem J."/>
            <person name="Labutti K."/>
            <person name="Salamov A."/>
            <person name="Andreopoulos B."/>
            <person name="Baker S."/>
            <person name="Barry K."/>
            <person name="Bills G."/>
            <person name="Bluhm B."/>
            <person name="Cannon C."/>
            <person name="Castanera R."/>
            <person name="Culley D."/>
            <person name="Daum C."/>
            <person name="Ezra D."/>
            <person name="Gonzalez J."/>
            <person name="Henrissat B."/>
            <person name="Kuo A."/>
            <person name="Liang C."/>
            <person name="Lipzen A."/>
            <person name="Lutzoni F."/>
            <person name="Magnuson J."/>
            <person name="Mondo S."/>
            <person name="Nolan M."/>
            <person name="Ohm R."/>
            <person name="Pangilinan J."/>
            <person name="Park H.-J."/>
            <person name="Ramirez L."/>
            <person name="Alfaro M."/>
            <person name="Sun H."/>
            <person name="Tritt A."/>
            <person name="Yoshinaga Y."/>
            <person name="Zwiers L.-H."/>
            <person name="Turgeon B."/>
            <person name="Goodwin S."/>
            <person name="Spatafora J."/>
            <person name="Crous P."/>
            <person name="Grigoriev I."/>
        </authorList>
    </citation>
    <scope>NUCLEOTIDE SEQUENCE</scope>
    <source>
        <strain evidence="2">CBS 113818</strain>
    </source>
</reference>
<dbReference type="AlphaFoldDB" id="A0A6A6ZRY7"/>
<name>A0A6A6ZRY7_9PLEO</name>
<evidence type="ECO:0000313" key="2">
    <source>
        <dbReference type="EMBL" id="KAF2823568.1"/>
    </source>
</evidence>
<protein>
    <submittedName>
        <fullName evidence="2">Uncharacterized protein</fullName>
    </submittedName>
</protein>
<dbReference type="EMBL" id="MU006232">
    <property type="protein sequence ID" value="KAF2823568.1"/>
    <property type="molecule type" value="Genomic_DNA"/>
</dbReference>